<reference evidence="2 3" key="1">
    <citation type="submission" date="2019-07" db="EMBL/GenBank/DDBJ databases">
        <title>Whole genome shotgun sequence of Skermanella aerolata NBRC 106429.</title>
        <authorList>
            <person name="Hosoyama A."/>
            <person name="Uohara A."/>
            <person name="Ohji S."/>
            <person name="Ichikawa N."/>
        </authorList>
    </citation>
    <scope>NUCLEOTIDE SEQUENCE [LARGE SCALE GENOMIC DNA]</scope>
    <source>
        <strain evidence="2 3">NBRC 106429</strain>
    </source>
</reference>
<evidence type="ECO:0000313" key="2">
    <source>
        <dbReference type="EMBL" id="GEO37232.1"/>
    </source>
</evidence>
<dbReference type="EMBL" id="BJYZ01000006">
    <property type="protein sequence ID" value="GEO37232.1"/>
    <property type="molecule type" value="Genomic_DNA"/>
</dbReference>
<dbReference type="Proteomes" id="UP000321523">
    <property type="component" value="Unassembled WGS sequence"/>
</dbReference>
<name>A0A512DL83_9PROT</name>
<gene>
    <name evidence="2" type="ORF">SAE02_13800</name>
</gene>
<keyword evidence="3" id="KW-1185">Reference proteome</keyword>
<dbReference type="Pfam" id="PF08808">
    <property type="entry name" value="RES"/>
    <property type="match status" value="1"/>
</dbReference>
<sequence>MIVWRLSRFTDLQGIGGLHVAGRWHSKGHSIVYAAASASTALLEILVHLDIDQADIPDSFKLIEIAIPDEIALSAEKVRARDLILTDEHSSREFDTRWLKERRSALLLVPSIIVPVETNVLINPDHPDAHKIEVIGTSTFVFDERLLRVPAI</sequence>
<dbReference type="InterPro" id="IPR014914">
    <property type="entry name" value="RES_dom"/>
</dbReference>
<feature type="domain" description="RES" evidence="1">
    <location>
        <begin position="11"/>
        <end position="136"/>
    </location>
</feature>
<accession>A0A512DL83</accession>
<dbReference type="SMART" id="SM00953">
    <property type="entry name" value="RES"/>
    <property type="match status" value="1"/>
</dbReference>
<dbReference type="RefSeq" id="WP_044433063.1">
    <property type="nucleotide sequence ID" value="NZ_BJYZ01000006.1"/>
</dbReference>
<organism evidence="2 3">
    <name type="scientific">Skermanella aerolata</name>
    <dbReference type="NCBI Taxonomy" id="393310"/>
    <lineage>
        <taxon>Bacteria</taxon>
        <taxon>Pseudomonadati</taxon>
        <taxon>Pseudomonadota</taxon>
        <taxon>Alphaproteobacteria</taxon>
        <taxon>Rhodospirillales</taxon>
        <taxon>Azospirillaceae</taxon>
        <taxon>Skermanella</taxon>
    </lineage>
</organism>
<protein>
    <recommendedName>
        <fullName evidence="1">RES domain-containing protein</fullName>
    </recommendedName>
</protein>
<evidence type="ECO:0000313" key="3">
    <source>
        <dbReference type="Proteomes" id="UP000321523"/>
    </source>
</evidence>
<comment type="caution">
    <text evidence="2">The sequence shown here is derived from an EMBL/GenBank/DDBJ whole genome shotgun (WGS) entry which is preliminary data.</text>
</comment>
<dbReference type="AlphaFoldDB" id="A0A512DL83"/>
<evidence type="ECO:0000259" key="1">
    <source>
        <dbReference type="SMART" id="SM00953"/>
    </source>
</evidence>
<proteinExistence type="predicted"/>